<dbReference type="EMBL" id="AF446367">
    <property type="protein sequence ID" value="AAL48239.1"/>
    <property type="molecule type" value="mRNA"/>
</dbReference>
<dbReference type="AlphaFoldDB" id="Q8W1E2"/>
<dbReference type="Gene3D" id="1.20.1250.20">
    <property type="entry name" value="MFS general substrate transporter like domains"/>
    <property type="match status" value="1"/>
</dbReference>
<reference evidence="3" key="1">
    <citation type="submission" date="2001-11" db="EMBL/GenBank/DDBJ databases">
        <title>Arabidopsis cDNA clones.</title>
        <authorList>
            <person name="Shinn P."/>
            <person name="Chen H."/>
            <person name="Cheuk R."/>
            <person name="Kim C.J."/>
            <person name="Koesema E."/>
            <person name="Meyers M.C."/>
            <person name="Banh J."/>
            <person name="Bowser L."/>
            <person name="Carninci P."/>
            <person name="Chang E."/>
            <person name="Dale J.M."/>
            <person name="Goldsmith A.D."/>
            <person name="Hayashizaki Y."/>
            <person name="Ishida J."/>
            <person name="Jones T."/>
            <person name="Kamiya A."/>
            <person name="Karlin-Neumann G."/>
            <person name="Kawai J."/>
            <person name="Lam B."/>
            <person name="Lee J.M."/>
            <person name="Lin J."/>
            <person name="Miranda M."/>
            <person name="Narusaka M."/>
            <person name="Nguyen M."/>
            <person name="Onodera C.S."/>
            <person name="Palm C.J."/>
            <person name="Quach H.L."/>
            <person name="Sakurai T."/>
            <person name="Satou M."/>
            <person name="Seki M."/>
            <person name="Southwick A."/>
            <person name="Tang C.C."/>
            <person name="Toriumi M."/>
            <person name="Wu H.C."/>
            <person name="Yamada K."/>
            <person name="Yamamura Y."/>
            <person name="Yu G."/>
            <person name="Yu S."/>
            <person name="Shinozaki K."/>
            <person name="Davis R.W."/>
            <person name="Theologis A."/>
            <person name="Ecker J.R."/>
        </authorList>
    </citation>
    <scope>NUCLEOTIDE SEQUENCE</scope>
</reference>
<keyword evidence="2" id="KW-0812">Transmembrane</keyword>
<dbReference type="ExpressionAtlas" id="Q8W1E2">
    <property type="expression patterns" value="baseline and differential"/>
</dbReference>
<dbReference type="PANTHER" id="PTHR11654">
    <property type="entry name" value="OLIGOPEPTIDE TRANSPORTER-RELATED"/>
    <property type="match status" value="1"/>
</dbReference>
<keyword evidence="2" id="KW-1133">Transmembrane helix</keyword>
<proteinExistence type="evidence at transcript level"/>
<organism evidence="3">
    <name type="scientific">Arabidopsis thaliana</name>
    <name type="common">Mouse-ear cress</name>
    <dbReference type="NCBI Taxonomy" id="3702"/>
    <lineage>
        <taxon>Eukaryota</taxon>
        <taxon>Viridiplantae</taxon>
        <taxon>Streptophyta</taxon>
        <taxon>Embryophyta</taxon>
        <taxon>Tracheophyta</taxon>
        <taxon>Spermatophyta</taxon>
        <taxon>Magnoliopsida</taxon>
        <taxon>eudicotyledons</taxon>
        <taxon>Gunneridae</taxon>
        <taxon>Pentapetalae</taxon>
        <taxon>rosids</taxon>
        <taxon>malvids</taxon>
        <taxon>Brassicales</taxon>
        <taxon>Brassicaceae</taxon>
        <taxon>Camelineae</taxon>
        <taxon>Arabidopsis</taxon>
    </lineage>
</organism>
<dbReference type="TAIR" id="AT1G69870"/>
<sequence length="145" mass="16008">MVLEDRKDGSSLPGRSGSFSKSSPSELDVVDPYKRISSPGSILDAEKVEKKPGGWRAVSFILGNETLERLGSIGLLANFMVYLTKVFHLEQVDAANVINIWSGFTNLTPLVGAYISDTYVGRFKTIAFASFATLLVRIIFFYLTY</sequence>
<evidence type="ECO:0000313" key="3">
    <source>
        <dbReference type="EMBL" id="AAL48239.1"/>
    </source>
</evidence>
<evidence type="ECO:0000256" key="1">
    <source>
        <dbReference type="SAM" id="MobiDB-lite"/>
    </source>
</evidence>
<evidence type="ECO:0000256" key="2">
    <source>
        <dbReference type="SAM" id="Phobius"/>
    </source>
</evidence>
<dbReference type="InterPro" id="IPR036259">
    <property type="entry name" value="MFS_trans_sf"/>
</dbReference>
<keyword evidence="2" id="KW-0472">Membrane</keyword>
<dbReference type="SUPFAM" id="SSF103473">
    <property type="entry name" value="MFS general substrate transporter"/>
    <property type="match status" value="1"/>
</dbReference>
<name>Q8W1E2_ARATH</name>
<protein>
    <submittedName>
        <fullName evidence="3">At1g69870/T17F3_10</fullName>
    </submittedName>
</protein>
<feature type="region of interest" description="Disordered" evidence="1">
    <location>
        <begin position="1"/>
        <end position="32"/>
    </location>
</feature>
<feature type="transmembrane region" description="Helical" evidence="2">
    <location>
        <begin position="125"/>
        <end position="143"/>
    </location>
</feature>
<feature type="compositionally biased region" description="Low complexity" evidence="1">
    <location>
        <begin position="10"/>
        <end position="25"/>
    </location>
</feature>
<accession>Q8W1E2</accession>